<gene>
    <name evidence="3" type="ORF">FEQUK3_LOCUS12050</name>
</gene>
<feature type="transmembrane region" description="Helical" evidence="2">
    <location>
        <begin position="83"/>
        <end position="106"/>
    </location>
</feature>
<feature type="region of interest" description="Disordered" evidence="1">
    <location>
        <begin position="1"/>
        <end position="20"/>
    </location>
</feature>
<evidence type="ECO:0000313" key="4">
    <source>
        <dbReference type="Proteomes" id="UP000693738"/>
    </source>
</evidence>
<evidence type="ECO:0000256" key="2">
    <source>
        <dbReference type="SAM" id="Phobius"/>
    </source>
</evidence>
<dbReference type="AlphaFoldDB" id="A0A8J2JJM3"/>
<evidence type="ECO:0000313" key="3">
    <source>
        <dbReference type="EMBL" id="CAG7566339.1"/>
    </source>
</evidence>
<proteinExistence type="predicted"/>
<keyword evidence="2" id="KW-1133">Transmembrane helix</keyword>
<feature type="transmembrane region" description="Helical" evidence="2">
    <location>
        <begin position="552"/>
        <end position="578"/>
    </location>
</feature>
<sequence length="663" mass="74413">MSYESLKGTPGGDDTESQYTDHKTSIETNWHNGPSTLRLGKIESIVSWSYDVILTLTPACFFGLVLAAIYLDNQPISSYGERVVNLTLLSPSVYPIVFAAVASRFFKNLARWRLEKRQGIELATLEQIFGSQNLAGAIERLLFVRAKISIGIAILLVWCLSPIGGQSAARLLQKESSVRNGTVFYTHAASQNPEDVSSYSGRPGRTAIYSNSFLSSPSMKKNLVDFWDWPRIPQWPKNADPNSKRTVDLDAIANGEETYISLLDIHIQGLNEFDVEAQYQFSVESLYHDFLCNEPPEVDVYLNETKNEIPESWSNMTKLFEPPDDMTQLLEPTGSKEKSSSFAAVVSGPNLEDLYPDPESNTTLLENLPPFYMLYVTVDARIDYNNDTKPLTIFNCSIHPAVVETDIVCNSSVISTSCWATHQRKLKKYYNPKNSSYTALLTALSQEDKIHPQWRAAQGEGNKYLTSRYITNTSTSQFEFGDFFDEKLFSTRMTTAFNTFVDASYYSLDHTYASFRLLPSDNDIPFTSKGSVMNTTQAVVTSKETVYRINRVWLVILIVITNFLAFLGILGLVLQLFIRGPDILGFTSSLTRENAHMDLPPGGSALDGPARARALRSLRVHLADVKPQDEKGYIAFTSVYAFDQGDGEEEGSWRDLSLKRHYQ</sequence>
<keyword evidence="2" id="KW-0812">Transmembrane</keyword>
<name>A0A8J2JJM3_FUSEQ</name>
<evidence type="ECO:0000256" key="1">
    <source>
        <dbReference type="SAM" id="MobiDB-lite"/>
    </source>
</evidence>
<comment type="caution">
    <text evidence="3">The sequence shown here is derived from an EMBL/GenBank/DDBJ whole genome shotgun (WGS) entry which is preliminary data.</text>
</comment>
<dbReference type="EMBL" id="CAJSTJ010000206">
    <property type="protein sequence ID" value="CAG7566339.1"/>
    <property type="molecule type" value="Genomic_DNA"/>
</dbReference>
<accession>A0A8J2JJM3</accession>
<keyword evidence="2" id="KW-0472">Membrane</keyword>
<reference evidence="3" key="1">
    <citation type="submission" date="2021-05" db="EMBL/GenBank/DDBJ databases">
        <authorList>
            <person name="Khan N."/>
        </authorList>
    </citation>
    <scope>NUCLEOTIDE SEQUENCE</scope>
</reference>
<protein>
    <submittedName>
        <fullName evidence="3">Uncharacterized protein</fullName>
    </submittedName>
</protein>
<dbReference type="Proteomes" id="UP000693738">
    <property type="component" value="Unassembled WGS sequence"/>
</dbReference>
<feature type="transmembrane region" description="Helical" evidence="2">
    <location>
        <begin position="148"/>
        <end position="169"/>
    </location>
</feature>
<feature type="transmembrane region" description="Helical" evidence="2">
    <location>
        <begin position="48"/>
        <end position="71"/>
    </location>
</feature>
<organism evidence="3 4">
    <name type="scientific">Fusarium equiseti</name>
    <name type="common">Fusarium scirpi</name>
    <dbReference type="NCBI Taxonomy" id="61235"/>
    <lineage>
        <taxon>Eukaryota</taxon>
        <taxon>Fungi</taxon>
        <taxon>Dikarya</taxon>
        <taxon>Ascomycota</taxon>
        <taxon>Pezizomycotina</taxon>
        <taxon>Sordariomycetes</taxon>
        <taxon>Hypocreomycetidae</taxon>
        <taxon>Hypocreales</taxon>
        <taxon>Nectriaceae</taxon>
        <taxon>Fusarium</taxon>
        <taxon>Fusarium incarnatum-equiseti species complex</taxon>
    </lineage>
</organism>